<dbReference type="Proteomes" id="UP001224622">
    <property type="component" value="Unassembled WGS sequence"/>
</dbReference>
<organism evidence="2 3">
    <name type="scientific">Serratia fonticola</name>
    <dbReference type="NCBI Taxonomy" id="47917"/>
    <lineage>
        <taxon>Bacteria</taxon>
        <taxon>Pseudomonadati</taxon>
        <taxon>Pseudomonadota</taxon>
        <taxon>Gammaproteobacteria</taxon>
        <taxon>Enterobacterales</taxon>
        <taxon>Yersiniaceae</taxon>
        <taxon>Serratia</taxon>
    </lineage>
</organism>
<accession>A0AAJ2D9R3</accession>
<keyword evidence="1" id="KW-0472">Membrane</keyword>
<dbReference type="RefSeq" id="WP_309047696.1">
    <property type="nucleotide sequence ID" value="NZ_JAVIGA010000014.1"/>
</dbReference>
<keyword evidence="1" id="KW-0812">Transmembrane</keyword>
<name>A0AAJ2D9R3_SERFO</name>
<sequence length="97" mass="10925">MMIRIKKIPGYDLNHFPHYCVGYDKKPIAVHLALSTLQVAPLSPSDYYLVIPFRFSLISFVLDAGLILRSGNYPLLTIVIFYGISSGAFFIVFNLIV</sequence>
<evidence type="ECO:0000256" key="1">
    <source>
        <dbReference type="SAM" id="Phobius"/>
    </source>
</evidence>
<gene>
    <name evidence="2" type="ORF">RDT67_14365</name>
</gene>
<evidence type="ECO:0000313" key="3">
    <source>
        <dbReference type="Proteomes" id="UP001224622"/>
    </source>
</evidence>
<keyword evidence="1" id="KW-1133">Transmembrane helix</keyword>
<comment type="caution">
    <text evidence="2">The sequence shown here is derived from an EMBL/GenBank/DDBJ whole genome shotgun (WGS) entry which is preliminary data.</text>
</comment>
<feature type="transmembrane region" description="Helical" evidence="1">
    <location>
        <begin position="47"/>
        <end position="68"/>
    </location>
</feature>
<dbReference type="AlphaFoldDB" id="A0AAJ2D9R3"/>
<evidence type="ECO:0000313" key="2">
    <source>
        <dbReference type="EMBL" id="MDQ9127613.1"/>
    </source>
</evidence>
<protein>
    <submittedName>
        <fullName evidence="2">Uncharacterized protein</fullName>
    </submittedName>
</protein>
<proteinExistence type="predicted"/>
<dbReference type="EMBL" id="JAVIGA010000014">
    <property type="protein sequence ID" value="MDQ9127613.1"/>
    <property type="molecule type" value="Genomic_DNA"/>
</dbReference>
<feature type="transmembrane region" description="Helical" evidence="1">
    <location>
        <begin position="75"/>
        <end position="96"/>
    </location>
</feature>
<reference evidence="2" key="1">
    <citation type="submission" date="2023-08" db="EMBL/GenBank/DDBJ databases">
        <title>The Comparative Genomic Analysis of Yersiniaceae from Polar Regions.</title>
        <authorList>
            <person name="Goncharov A."/>
            <person name="Aslanov B."/>
            <person name="Kolodzhieva V."/>
            <person name="Azarov D."/>
            <person name="Mochov A."/>
            <person name="Lebedeva E."/>
        </authorList>
    </citation>
    <scope>NUCLEOTIDE SEQUENCE</scope>
    <source>
        <strain evidence="2">Vf</strain>
    </source>
</reference>